<dbReference type="Gene3D" id="3.30.1340.10">
    <property type="entry name" value="HPr-like"/>
    <property type="match status" value="1"/>
</dbReference>
<dbReference type="SUPFAM" id="SSF55594">
    <property type="entry name" value="HPr-like"/>
    <property type="match status" value="1"/>
</dbReference>
<evidence type="ECO:0000256" key="2">
    <source>
        <dbReference type="ARBA" id="ARBA00022490"/>
    </source>
</evidence>
<feature type="region of interest" description="Disordered" evidence="4">
    <location>
        <begin position="1"/>
        <end position="25"/>
    </location>
</feature>
<dbReference type="InterPro" id="IPR000032">
    <property type="entry name" value="HPr-like"/>
</dbReference>
<reference evidence="6" key="1">
    <citation type="journal article" date="2015" name="Proc. Natl. Acad. Sci. U.S.A.">
        <title>Networks of energetic and metabolic interactions define dynamics in microbial communities.</title>
        <authorList>
            <person name="Embree M."/>
            <person name="Liu J.K."/>
            <person name="Al-Bassam M.M."/>
            <person name="Zengler K."/>
        </authorList>
    </citation>
    <scope>NUCLEOTIDE SEQUENCE</scope>
</reference>
<evidence type="ECO:0000313" key="6">
    <source>
        <dbReference type="EMBL" id="KUG29733.1"/>
    </source>
</evidence>
<name>A0A0W8G9C0_9ZZZZ</name>
<protein>
    <submittedName>
        <fullName evidence="6">Phosphocarrier protein, nitrogen regulation associated</fullName>
    </submittedName>
</protein>
<dbReference type="Pfam" id="PF00381">
    <property type="entry name" value="PTS-HPr"/>
    <property type="match status" value="1"/>
</dbReference>
<dbReference type="GO" id="GO:0009401">
    <property type="term" value="P:phosphoenolpyruvate-dependent sugar phosphotransferase system"/>
    <property type="evidence" value="ECO:0007669"/>
    <property type="project" value="UniProtKB-KW"/>
</dbReference>
<dbReference type="EMBL" id="LNQE01000044">
    <property type="protein sequence ID" value="KUG29733.1"/>
    <property type="molecule type" value="Genomic_DNA"/>
</dbReference>
<accession>A0A0W8G9C0</accession>
<dbReference type="NCBIfam" id="TIGR01003">
    <property type="entry name" value="PTS_HPr_family"/>
    <property type="match status" value="1"/>
</dbReference>
<dbReference type="CDD" id="cd00367">
    <property type="entry name" value="PTS-HPr_like"/>
    <property type="match status" value="1"/>
</dbReference>
<dbReference type="PROSITE" id="PS51350">
    <property type="entry name" value="PTS_HPR_DOM"/>
    <property type="match status" value="1"/>
</dbReference>
<comment type="subcellular location">
    <subcellularLocation>
        <location evidence="1">Cytoplasm</location>
    </subcellularLocation>
</comment>
<proteinExistence type="predicted"/>
<keyword evidence="2" id="KW-0963">Cytoplasm</keyword>
<dbReference type="InterPro" id="IPR035895">
    <property type="entry name" value="HPr-like_sf"/>
</dbReference>
<sequence length="107" mass="11787">MERTTLPDESAPPEDQARPPERQSMTVSVLNEQGLHARPAAILAREAQRFPCEVRIVQNGDDVDAKSILDILTLAAGYGANLDIVANGPRADEAVAHLVRLFQKRFR</sequence>
<organism evidence="6">
    <name type="scientific">hydrocarbon metagenome</name>
    <dbReference type="NCBI Taxonomy" id="938273"/>
    <lineage>
        <taxon>unclassified sequences</taxon>
        <taxon>metagenomes</taxon>
        <taxon>ecological metagenomes</taxon>
    </lineage>
</organism>
<keyword evidence="3" id="KW-0598">Phosphotransferase system</keyword>
<evidence type="ECO:0000256" key="4">
    <source>
        <dbReference type="SAM" id="MobiDB-lite"/>
    </source>
</evidence>
<dbReference type="PANTHER" id="PTHR33705:SF2">
    <property type="entry name" value="PHOSPHOCARRIER PROTEIN NPR"/>
    <property type="match status" value="1"/>
</dbReference>
<dbReference type="GO" id="GO:0005737">
    <property type="term" value="C:cytoplasm"/>
    <property type="evidence" value="ECO:0007669"/>
    <property type="project" value="UniProtKB-SubCell"/>
</dbReference>
<dbReference type="InterPro" id="IPR001020">
    <property type="entry name" value="PTS_HPr_His_P_site"/>
</dbReference>
<comment type="caution">
    <text evidence="6">The sequence shown here is derived from an EMBL/GenBank/DDBJ whole genome shotgun (WGS) entry which is preliminary data.</text>
</comment>
<evidence type="ECO:0000256" key="1">
    <source>
        <dbReference type="ARBA" id="ARBA00004496"/>
    </source>
</evidence>
<dbReference type="PRINTS" id="PR00107">
    <property type="entry name" value="PHOSPHOCPHPR"/>
</dbReference>
<dbReference type="PROSITE" id="PS00369">
    <property type="entry name" value="PTS_HPR_HIS"/>
    <property type="match status" value="1"/>
</dbReference>
<feature type="domain" description="HPr" evidence="5">
    <location>
        <begin position="20"/>
        <end position="107"/>
    </location>
</feature>
<dbReference type="InterPro" id="IPR050399">
    <property type="entry name" value="HPr"/>
</dbReference>
<dbReference type="PANTHER" id="PTHR33705">
    <property type="entry name" value="PHOSPHOCARRIER PROTEIN HPR"/>
    <property type="match status" value="1"/>
</dbReference>
<evidence type="ECO:0000259" key="5">
    <source>
        <dbReference type="PROSITE" id="PS51350"/>
    </source>
</evidence>
<dbReference type="AlphaFoldDB" id="A0A0W8G9C0"/>
<gene>
    <name evidence="6" type="ORF">ASZ90_000375</name>
</gene>
<evidence type="ECO:0000256" key="3">
    <source>
        <dbReference type="ARBA" id="ARBA00022683"/>
    </source>
</evidence>